<evidence type="ECO:0000259" key="1">
    <source>
        <dbReference type="Pfam" id="PF00408"/>
    </source>
</evidence>
<protein>
    <submittedName>
        <fullName evidence="2">Phosphoglucomutase/phosphomannomutase, C-terminal domain protein</fullName>
    </submittedName>
</protein>
<gene>
    <name evidence="2" type="ORF">I553_0256</name>
</gene>
<dbReference type="GO" id="GO:0016868">
    <property type="term" value="F:intramolecular phosphotransferase activity"/>
    <property type="evidence" value="ECO:0007669"/>
    <property type="project" value="InterPro"/>
</dbReference>
<reference evidence="2" key="1">
    <citation type="submission" date="2014-01" db="EMBL/GenBank/DDBJ databases">
        <authorList>
            <person name="Brown-Elliot B."/>
            <person name="Wallace R."/>
            <person name="Lenaerts A."/>
            <person name="Ordway D."/>
            <person name="DeGroote M.A."/>
            <person name="Parker T."/>
            <person name="Sizemore C."/>
            <person name="Tallon L.J."/>
            <person name="Sadzewicz L.K."/>
            <person name="Sengamalay N."/>
            <person name="Fraser C.M."/>
            <person name="Hine E."/>
            <person name="Shefchek K.A."/>
            <person name="Das S.P."/>
            <person name="Tettelin H."/>
        </authorList>
    </citation>
    <scope>NUCLEOTIDE SEQUENCE [LARGE SCALE GENOMIC DNA]</scope>
    <source>
        <strain evidence="2">4042</strain>
    </source>
</reference>
<sequence>MLKSFGTRIHSIDHLDGVTVDLGNGSWFNLRSSNTEPLLRLNVEGRCAEDVEAVVAQIADEIAQFAGQREAVT</sequence>
<evidence type="ECO:0000313" key="2">
    <source>
        <dbReference type="EMBL" id="EUA06730.1"/>
    </source>
</evidence>
<organism evidence="2">
    <name type="scientific">Mycobacterium xenopi 4042</name>
    <dbReference type="NCBI Taxonomy" id="1299334"/>
    <lineage>
        <taxon>Bacteria</taxon>
        <taxon>Bacillati</taxon>
        <taxon>Actinomycetota</taxon>
        <taxon>Actinomycetes</taxon>
        <taxon>Mycobacteriales</taxon>
        <taxon>Mycobacteriaceae</taxon>
        <taxon>Mycobacterium</taxon>
    </lineage>
</organism>
<dbReference type="Gene3D" id="3.30.310.50">
    <property type="entry name" value="Alpha-D-phosphohexomutase, C-terminal domain"/>
    <property type="match status" value="1"/>
</dbReference>
<dbReference type="EMBL" id="JAOB01000093">
    <property type="protein sequence ID" value="EUA06730.1"/>
    <property type="molecule type" value="Genomic_DNA"/>
</dbReference>
<dbReference type="SUPFAM" id="SSF55957">
    <property type="entry name" value="Phosphoglucomutase, C-terminal domain"/>
    <property type="match status" value="1"/>
</dbReference>
<feature type="domain" description="Alpha-D-phosphohexomutase C-terminal" evidence="1">
    <location>
        <begin position="16"/>
        <end position="60"/>
    </location>
</feature>
<name>X7YK27_MYCXE</name>
<dbReference type="AlphaFoldDB" id="X7YK27"/>
<dbReference type="InterPro" id="IPR036900">
    <property type="entry name" value="A-D-PHexomutase_C_sf"/>
</dbReference>
<comment type="caution">
    <text evidence="2">The sequence shown here is derived from an EMBL/GenBank/DDBJ whole genome shotgun (WGS) entry which is preliminary data.</text>
</comment>
<dbReference type="Pfam" id="PF00408">
    <property type="entry name" value="PGM_PMM_IV"/>
    <property type="match status" value="1"/>
</dbReference>
<accession>X7YK27</accession>
<dbReference type="InterPro" id="IPR005843">
    <property type="entry name" value="A-D-PHexomutase_C"/>
</dbReference>
<proteinExistence type="predicted"/>
<dbReference type="PATRIC" id="fig|1299334.3.peg.9845"/>